<gene>
    <name evidence="10" type="ORF">NT2_05_04350</name>
</gene>
<evidence type="ECO:0000256" key="7">
    <source>
        <dbReference type="ARBA" id="ARBA00023004"/>
    </source>
</evidence>
<dbReference type="RefSeq" id="WP_021690420.1">
    <property type="nucleotide sequence ID" value="NZ_BASZ01000005.1"/>
</dbReference>
<dbReference type="Proteomes" id="UP000016568">
    <property type="component" value="Unassembled WGS sequence"/>
</dbReference>
<dbReference type="GO" id="GO:0051213">
    <property type="term" value="F:dioxygenase activity"/>
    <property type="evidence" value="ECO:0007669"/>
    <property type="project" value="UniProtKB-KW"/>
</dbReference>
<evidence type="ECO:0000256" key="4">
    <source>
        <dbReference type="ARBA" id="ARBA00022797"/>
    </source>
</evidence>
<dbReference type="AlphaFoldDB" id="U2ZVW2"/>
<dbReference type="CDD" id="cd07237">
    <property type="entry name" value="BphC1-RGP6_C_like"/>
    <property type="match status" value="1"/>
</dbReference>
<evidence type="ECO:0000256" key="6">
    <source>
        <dbReference type="ARBA" id="ARBA00023002"/>
    </source>
</evidence>
<keyword evidence="3" id="KW-0479">Metal-binding</keyword>
<dbReference type="SUPFAM" id="SSF54593">
    <property type="entry name" value="Glyoxalase/Bleomycin resistance protein/Dihydroxybiphenyl dioxygenase"/>
    <property type="match status" value="2"/>
</dbReference>
<keyword evidence="11" id="KW-1185">Reference proteome</keyword>
<dbReference type="EMBL" id="BASZ01000005">
    <property type="protein sequence ID" value="GAD49514.1"/>
    <property type="molecule type" value="Genomic_DNA"/>
</dbReference>
<evidence type="ECO:0000313" key="11">
    <source>
        <dbReference type="Proteomes" id="UP000016568"/>
    </source>
</evidence>
<dbReference type="Pfam" id="PF00903">
    <property type="entry name" value="Glyoxalase"/>
    <property type="match status" value="1"/>
</dbReference>
<accession>U2ZVW2</accession>
<dbReference type="InterPro" id="IPR000486">
    <property type="entry name" value="Xdiol_ring_cleave_dOase_1/2"/>
</dbReference>
<evidence type="ECO:0000256" key="5">
    <source>
        <dbReference type="ARBA" id="ARBA00022964"/>
    </source>
</evidence>
<comment type="cofactor">
    <cofactor evidence="1 8">
        <name>Fe(2+)</name>
        <dbReference type="ChEBI" id="CHEBI:29033"/>
    </cofactor>
</comment>
<feature type="domain" description="VOC" evidence="9">
    <location>
        <begin position="5"/>
        <end position="118"/>
    </location>
</feature>
<dbReference type="PROSITE" id="PS00082">
    <property type="entry name" value="EXTRADIOL_DIOXYGENAS"/>
    <property type="match status" value="1"/>
</dbReference>
<dbReference type="InterPro" id="IPR004360">
    <property type="entry name" value="Glyas_Fos-R_dOase_dom"/>
</dbReference>
<dbReference type="Pfam" id="PF22632">
    <property type="entry name" value="BphC_D1"/>
    <property type="match status" value="1"/>
</dbReference>
<name>U2ZVW2_9SPHN</name>
<evidence type="ECO:0000256" key="8">
    <source>
        <dbReference type="RuleBase" id="RU000683"/>
    </source>
</evidence>
<dbReference type="InterPro" id="IPR029068">
    <property type="entry name" value="Glyas_Bleomycin-R_OHBP_Dase"/>
</dbReference>
<dbReference type="InterPro" id="IPR037523">
    <property type="entry name" value="VOC_core"/>
</dbReference>
<proteinExistence type="inferred from homology"/>
<keyword evidence="4 8" id="KW-0058">Aromatic hydrocarbons catabolism</keyword>
<evidence type="ECO:0000313" key="10">
    <source>
        <dbReference type="EMBL" id="GAD49514.1"/>
    </source>
</evidence>
<reference evidence="10 11" key="1">
    <citation type="submission" date="2013-09" db="EMBL/GenBank/DDBJ databases">
        <title>Whole genome shotgun sequence of Novosphingobium tardaugens NBRC 16725.</title>
        <authorList>
            <person name="Isaki S."/>
            <person name="Hosoyama A."/>
            <person name="Tsuchikane K."/>
            <person name="Katsumata H."/>
            <person name="Ando Y."/>
            <person name="Yamazaki S."/>
            <person name="Fujita N."/>
        </authorList>
    </citation>
    <scope>NUCLEOTIDE SEQUENCE [LARGE SCALE GENOMIC DNA]</scope>
    <source>
        <strain evidence="10 11">NBRC 16725</strain>
    </source>
</reference>
<dbReference type="GO" id="GO:0008198">
    <property type="term" value="F:ferrous iron binding"/>
    <property type="evidence" value="ECO:0007669"/>
    <property type="project" value="InterPro"/>
</dbReference>
<keyword evidence="6 8" id="KW-0560">Oxidoreductase</keyword>
<comment type="caution">
    <text evidence="10">The sequence shown here is derived from an EMBL/GenBank/DDBJ whole genome shotgun (WGS) entry which is preliminary data.</text>
</comment>
<evidence type="ECO:0000256" key="3">
    <source>
        <dbReference type="ARBA" id="ARBA00022723"/>
    </source>
</evidence>
<feature type="domain" description="VOC" evidence="9">
    <location>
        <begin position="141"/>
        <end position="266"/>
    </location>
</feature>
<keyword evidence="7 8" id="KW-0408">Iron</keyword>
<organism evidence="10 11">
    <name type="scientific">Caenibius tardaugens NBRC 16725</name>
    <dbReference type="NCBI Taxonomy" id="1219035"/>
    <lineage>
        <taxon>Bacteria</taxon>
        <taxon>Pseudomonadati</taxon>
        <taxon>Pseudomonadota</taxon>
        <taxon>Alphaproteobacteria</taxon>
        <taxon>Sphingomonadales</taxon>
        <taxon>Erythrobacteraceae</taxon>
        <taxon>Caenibius</taxon>
    </lineage>
</organism>
<dbReference type="PROSITE" id="PS51819">
    <property type="entry name" value="VOC"/>
    <property type="match status" value="2"/>
</dbReference>
<evidence type="ECO:0000256" key="1">
    <source>
        <dbReference type="ARBA" id="ARBA00001954"/>
    </source>
</evidence>
<evidence type="ECO:0000259" key="9">
    <source>
        <dbReference type="PROSITE" id="PS51819"/>
    </source>
</evidence>
<sequence>MDIAALAYSVIGSTSPAQWVRFAEDVAGFSAHQMPGGIALRMDERAGRLFVINDTQDRYFASGWEIRTAAEFAAAQDALRSHGVTFHNGTDEECALRHVLDMVWFLDPSGNRHELAYGYRSDFDRFISPAGVSRFVTDGLGYGHMVLPAPNFDQTRAFMTDVLGFGLADFMVHRPMGADGPEQRIDFMHCGNGRHHSLALFEGEVPSGCVHLMVEVETLDEVGRAYDRMRASGTRLMATLGKHTNDHMTSFYMATPGGFALEYGFGGRTIDWDRHTAFESTSVSLWGHDFSVGFGADEQQQMADAA</sequence>
<dbReference type="Gene3D" id="3.10.180.10">
    <property type="entry name" value="2,3-Dihydroxybiphenyl 1,2-Dioxygenase, domain 1"/>
    <property type="match status" value="2"/>
</dbReference>
<evidence type="ECO:0000256" key="2">
    <source>
        <dbReference type="ARBA" id="ARBA00008784"/>
    </source>
</evidence>
<comment type="similarity">
    <text evidence="2 8">Belongs to the extradiol ring-cleavage dioxygenase family.</text>
</comment>
<protein>
    <submittedName>
        <fullName evidence="10">Putative extradiol dioxygenase</fullName>
    </submittedName>
</protein>
<dbReference type="eggNOG" id="COG0346">
    <property type="taxonomic scope" value="Bacteria"/>
</dbReference>
<keyword evidence="5 8" id="KW-0223">Dioxygenase</keyword>